<accession>A0ACB0F8E8</accession>
<evidence type="ECO:0000313" key="1">
    <source>
        <dbReference type="EMBL" id="CAI9708768.1"/>
    </source>
</evidence>
<gene>
    <name evidence="1" type="ORF">MRATA1EN3_LOCUS19981</name>
</gene>
<dbReference type="Proteomes" id="UP001162501">
    <property type="component" value="Chromosome 33"/>
</dbReference>
<dbReference type="EMBL" id="OX596117">
    <property type="protein sequence ID" value="CAI9708768.1"/>
    <property type="molecule type" value="Genomic_DNA"/>
</dbReference>
<protein>
    <submittedName>
        <fullName evidence="1">Uncharacterized protein</fullName>
    </submittedName>
</protein>
<name>A0ACB0F8E8_RANTA</name>
<sequence>MGPSQAMGTRRGRPAQPAFQQPLDRRGVRSTKPGGERLGAVGVLLARALSEKARETYLKVKPSPFVREHFGVIPAFHPFLGCHGGSPFLAMSAL</sequence>
<evidence type="ECO:0000313" key="2">
    <source>
        <dbReference type="Proteomes" id="UP001162501"/>
    </source>
</evidence>
<organism evidence="1 2">
    <name type="scientific">Rangifer tarandus platyrhynchus</name>
    <name type="common">Svalbard reindeer</name>
    <dbReference type="NCBI Taxonomy" id="3082113"/>
    <lineage>
        <taxon>Eukaryota</taxon>
        <taxon>Metazoa</taxon>
        <taxon>Chordata</taxon>
        <taxon>Craniata</taxon>
        <taxon>Vertebrata</taxon>
        <taxon>Euteleostomi</taxon>
        <taxon>Mammalia</taxon>
        <taxon>Eutheria</taxon>
        <taxon>Laurasiatheria</taxon>
        <taxon>Artiodactyla</taxon>
        <taxon>Ruminantia</taxon>
        <taxon>Pecora</taxon>
        <taxon>Cervidae</taxon>
        <taxon>Odocoileinae</taxon>
        <taxon>Rangifer</taxon>
    </lineage>
</organism>
<reference evidence="1" key="1">
    <citation type="submission" date="2023-05" db="EMBL/GenBank/DDBJ databases">
        <authorList>
            <consortium name="ELIXIR-Norway"/>
        </authorList>
    </citation>
    <scope>NUCLEOTIDE SEQUENCE</scope>
</reference>
<proteinExistence type="predicted"/>